<gene>
    <name evidence="3" type="ORF">GCM10007877_03780</name>
</gene>
<sequence>MIEGSVSKSGSNGISGVSNVEKNNIRQEDSNIVSPLDASRHYLSVDDEPVQNFLEAFARNNHVYGLVNDLNNKMKSILREMREVESTVRIRNYEHQFKTALEKRDEILEKAEKIKELTLQKAKLTMVSGVVQGAVGLASAGAGFASSSTIKGSAMAGAGAGIAQGMSKIIDSEVMKLDAEVTDLRMLLDATQTELDAIIDLAKKEGELSNAQISFIDSITNTFSSFINDLHGQHSGTIGSMAKAMV</sequence>
<feature type="coiled-coil region" evidence="1">
    <location>
        <begin position="67"/>
        <end position="110"/>
    </location>
</feature>
<reference evidence="3 4" key="1">
    <citation type="journal article" date="2014" name="Int. J. Syst. Evol. Microbiol.">
        <title>Complete genome sequence of Corynebacterium casei LMG S-19264T (=DSM 44701T), isolated from a smear-ripened cheese.</title>
        <authorList>
            <consortium name="US DOE Joint Genome Institute (JGI-PGF)"/>
            <person name="Walter F."/>
            <person name="Albersmeier A."/>
            <person name="Kalinowski J."/>
            <person name="Ruckert C."/>
        </authorList>
    </citation>
    <scope>NUCLEOTIDE SEQUENCE [LARGE SCALE GENOMIC DNA]</scope>
    <source>
        <strain evidence="3 4">NBRC 110095</strain>
    </source>
</reference>
<protein>
    <submittedName>
        <fullName evidence="3">Uncharacterized protein</fullName>
    </submittedName>
</protein>
<accession>A0AA37WKM6</accession>
<name>A0AA37WKM6_9GAMM</name>
<dbReference type="Proteomes" id="UP001156870">
    <property type="component" value="Unassembled WGS sequence"/>
</dbReference>
<dbReference type="EMBL" id="BSPD01000017">
    <property type="protein sequence ID" value="GLS24664.1"/>
    <property type="molecule type" value="Genomic_DNA"/>
</dbReference>
<evidence type="ECO:0000313" key="4">
    <source>
        <dbReference type="Proteomes" id="UP001156870"/>
    </source>
</evidence>
<feature type="compositionally biased region" description="Low complexity" evidence="2">
    <location>
        <begin position="1"/>
        <end position="20"/>
    </location>
</feature>
<organism evidence="3 4">
    <name type="scientific">Marinibactrum halimedae</name>
    <dbReference type="NCBI Taxonomy" id="1444977"/>
    <lineage>
        <taxon>Bacteria</taxon>
        <taxon>Pseudomonadati</taxon>
        <taxon>Pseudomonadota</taxon>
        <taxon>Gammaproteobacteria</taxon>
        <taxon>Cellvibrionales</taxon>
        <taxon>Cellvibrionaceae</taxon>
        <taxon>Marinibactrum</taxon>
    </lineage>
</organism>
<proteinExistence type="predicted"/>
<keyword evidence="4" id="KW-1185">Reference proteome</keyword>
<evidence type="ECO:0000256" key="1">
    <source>
        <dbReference type="SAM" id="Coils"/>
    </source>
</evidence>
<evidence type="ECO:0000313" key="3">
    <source>
        <dbReference type="EMBL" id="GLS24664.1"/>
    </source>
</evidence>
<feature type="region of interest" description="Disordered" evidence="2">
    <location>
        <begin position="1"/>
        <end position="21"/>
    </location>
</feature>
<dbReference type="RefSeq" id="WP_232593658.1">
    <property type="nucleotide sequence ID" value="NZ_BSPD01000017.1"/>
</dbReference>
<evidence type="ECO:0000256" key="2">
    <source>
        <dbReference type="SAM" id="MobiDB-lite"/>
    </source>
</evidence>
<keyword evidence="1" id="KW-0175">Coiled coil</keyword>
<comment type="caution">
    <text evidence="3">The sequence shown here is derived from an EMBL/GenBank/DDBJ whole genome shotgun (WGS) entry which is preliminary data.</text>
</comment>
<dbReference type="AlphaFoldDB" id="A0AA37WKM6"/>